<comment type="similarity">
    <text evidence="2 7">Belongs to the HSF family.</text>
</comment>
<keyword evidence="4" id="KW-0238">DNA-binding</keyword>
<keyword evidence="10" id="KW-0346">Stress response</keyword>
<dbReference type="Gene3D" id="1.10.10.10">
    <property type="entry name" value="Winged helix-like DNA-binding domain superfamily/Winged helix DNA-binding domain"/>
    <property type="match status" value="1"/>
</dbReference>
<evidence type="ECO:0000256" key="3">
    <source>
        <dbReference type="ARBA" id="ARBA00023015"/>
    </source>
</evidence>
<evidence type="ECO:0000256" key="2">
    <source>
        <dbReference type="ARBA" id="ARBA00006403"/>
    </source>
</evidence>
<dbReference type="GO" id="GO:0005634">
    <property type="term" value="C:nucleus"/>
    <property type="evidence" value="ECO:0007669"/>
    <property type="project" value="UniProtKB-SubCell"/>
</dbReference>
<evidence type="ECO:0000256" key="1">
    <source>
        <dbReference type="ARBA" id="ARBA00004123"/>
    </source>
</evidence>
<evidence type="ECO:0000256" key="4">
    <source>
        <dbReference type="ARBA" id="ARBA00023125"/>
    </source>
</evidence>
<feature type="compositionally biased region" description="Basic and acidic residues" evidence="8">
    <location>
        <begin position="36"/>
        <end position="48"/>
    </location>
</feature>
<dbReference type="SUPFAM" id="SSF46785">
    <property type="entry name" value="Winged helix' DNA-binding domain"/>
    <property type="match status" value="1"/>
</dbReference>
<dbReference type="InterPro" id="IPR036388">
    <property type="entry name" value="WH-like_DNA-bd_sf"/>
</dbReference>
<feature type="compositionally biased region" description="Pro residues" evidence="8">
    <location>
        <begin position="53"/>
        <end position="63"/>
    </location>
</feature>
<proteinExistence type="inferred from homology"/>
<feature type="region of interest" description="Disordered" evidence="8">
    <location>
        <begin position="322"/>
        <end position="343"/>
    </location>
</feature>
<feature type="region of interest" description="Disordered" evidence="8">
    <location>
        <begin position="1"/>
        <end position="73"/>
    </location>
</feature>
<dbReference type="FunFam" id="1.10.10.10:FF:000349">
    <property type="entry name" value="Heat shock transcription factor, Y-linked"/>
    <property type="match status" value="1"/>
</dbReference>
<evidence type="ECO:0000256" key="8">
    <source>
        <dbReference type="SAM" id="MobiDB-lite"/>
    </source>
</evidence>
<accession>S7N4L6</accession>
<dbReference type="AlphaFoldDB" id="S7N4L6"/>
<dbReference type="GO" id="GO:0003700">
    <property type="term" value="F:DNA-binding transcription factor activity"/>
    <property type="evidence" value="ECO:0007669"/>
    <property type="project" value="InterPro"/>
</dbReference>
<evidence type="ECO:0000313" key="11">
    <source>
        <dbReference type="Proteomes" id="UP000052978"/>
    </source>
</evidence>
<evidence type="ECO:0000256" key="7">
    <source>
        <dbReference type="RuleBase" id="RU004020"/>
    </source>
</evidence>
<gene>
    <name evidence="10" type="ORF">D623_10020625</name>
</gene>
<comment type="subcellular location">
    <subcellularLocation>
        <location evidence="1">Nucleus</location>
    </subcellularLocation>
</comment>
<evidence type="ECO:0000259" key="9">
    <source>
        <dbReference type="SMART" id="SM00415"/>
    </source>
</evidence>
<dbReference type="InterPro" id="IPR000232">
    <property type="entry name" value="HSF_DNA-bd"/>
</dbReference>
<dbReference type="GO" id="GO:0043565">
    <property type="term" value="F:sequence-specific DNA binding"/>
    <property type="evidence" value="ECO:0007669"/>
    <property type="project" value="InterPro"/>
</dbReference>
<dbReference type="Pfam" id="PF00447">
    <property type="entry name" value="HSF_DNA-bind"/>
    <property type="match status" value="1"/>
</dbReference>
<organism evidence="10 11">
    <name type="scientific">Myotis brandtii</name>
    <name type="common">Brandt's bat</name>
    <dbReference type="NCBI Taxonomy" id="109478"/>
    <lineage>
        <taxon>Eukaryota</taxon>
        <taxon>Metazoa</taxon>
        <taxon>Chordata</taxon>
        <taxon>Craniata</taxon>
        <taxon>Vertebrata</taxon>
        <taxon>Euteleostomi</taxon>
        <taxon>Mammalia</taxon>
        <taxon>Eutheria</taxon>
        <taxon>Laurasiatheria</taxon>
        <taxon>Chiroptera</taxon>
        <taxon>Yangochiroptera</taxon>
        <taxon>Vespertilionidae</taxon>
        <taxon>Myotis</taxon>
    </lineage>
</organism>
<feature type="compositionally biased region" description="Basic residues" evidence="8">
    <location>
        <begin position="201"/>
        <end position="215"/>
    </location>
</feature>
<keyword evidence="11" id="KW-1185">Reference proteome</keyword>
<dbReference type="Proteomes" id="UP000052978">
    <property type="component" value="Unassembled WGS sequence"/>
</dbReference>
<keyword evidence="3" id="KW-0805">Transcription regulation</keyword>
<protein>
    <submittedName>
        <fullName evidence="10">Heat shock transcription factor, Y-linked</fullName>
    </submittedName>
</protein>
<sequence length="343" mass="37828">MASQSIYEIHEAKLAPSEDGQPPKMAQYDTSTEPHVGPREALERHGDQEDSPGPSPQDHPQPQDPNQGATNVEGNNILLGLSFPRKLWRIVEDDAFLSVRWNDDGDTVIIDENLFQREILCRRGEEKIFESNSLKSFIRLLNLHGFSKIRPGNSSVCSPGNKMMIYQNCNFQRGKPWLLENIMRKGNRMTRALPGTSSTPPKRKKKMAPTRHSPRIHYNDGNNDAEEKAQRKAKNDCGPSAAEFFKYLGLRPTSSAMEVQCPSKAGGPSGEGMSGNVMFVPLATARTDGTGDLPTSPPNDPLHGSVMSSYNVCYSTLMPGLSAMAPLEDPDKEEEEGSSNNKC</sequence>
<reference evidence="10 11" key="1">
    <citation type="journal article" date="2013" name="Nat. Commun.">
        <title>Genome analysis reveals insights into physiology and longevity of the Brandt's bat Myotis brandtii.</title>
        <authorList>
            <person name="Seim I."/>
            <person name="Fang X."/>
            <person name="Xiong Z."/>
            <person name="Lobanov A.V."/>
            <person name="Huang Z."/>
            <person name="Ma S."/>
            <person name="Feng Y."/>
            <person name="Turanov A.A."/>
            <person name="Zhu Y."/>
            <person name="Lenz T.L."/>
            <person name="Gerashchenko M.V."/>
            <person name="Fan D."/>
            <person name="Hee Yim S."/>
            <person name="Yao X."/>
            <person name="Jordan D."/>
            <person name="Xiong Y."/>
            <person name="Ma Y."/>
            <person name="Lyapunov A.N."/>
            <person name="Chen G."/>
            <person name="Kulakova O.I."/>
            <person name="Sun Y."/>
            <person name="Lee S.G."/>
            <person name="Bronson R.T."/>
            <person name="Moskalev A.A."/>
            <person name="Sunyaev S.R."/>
            <person name="Zhang G."/>
            <person name="Krogh A."/>
            <person name="Wang J."/>
            <person name="Gladyshev V.N."/>
        </authorList>
    </citation>
    <scope>NUCLEOTIDE SEQUENCE [LARGE SCALE GENOMIC DNA]</scope>
</reference>
<dbReference type="PANTHER" id="PTHR10015:SF140">
    <property type="entry name" value="HEAT SHOCK TRANSCRIPTION FACTOR, X-LINKED MEMBER 3-RELATED"/>
    <property type="match status" value="1"/>
</dbReference>
<dbReference type="EMBL" id="KE163145">
    <property type="protein sequence ID" value="EPQ11015.1"/>
    <property type="molecule type" value="Genomic_DNA"/>
</dbReference>
<dbReference type="PANTHER" id="PTHR10015">
    <property type="entry name" value="HEAT SHOCK TRANSCRIPTION FACTOR"/>
    <property type="match status" value="1"/>
</dbReference>
<evidence type="ECO:0000313" key="10">
    <source>
        <dbReference type="EMBL" id="EPQ11015.1"/>
    </source>
</evidence>
<feature type="domain" description="HSF-type DNA-binding" evidence="9">
    <location>
        <begin position="80"/>
        <end position="185"/>
    </location>
</feature>
<name>S7N4L6_MYOBR</name>
<keyword evidence="6" id="KW-0539">Nucleus</keyword>
<dbReference type="SMART" id="SM00415">
    <property type="entry name" value="HSF"/>
    <property type="match status" value="1"/>
</dbReference>
<dbReference type="InterPro" id="IPR036390">
    <property type="entry name" value="WH_DNA-bd_sf"/>
</dbReference>
<keyword evidence="5" id="KW-0804">Transcription</keyword>
<evidence type="ECO:0000256" key="5">
    <source>
        <dbReference type="ARBA" id="ARBA00023163"/>
    </source>
</evidence>
<feature type="region of interest" description="Disordered" evidence="8">
    <location>
        <begin position="190"/>
        <end position="230"/>
    </location>
</feature>
<feature type="compositionally biased region" description="Acidic residues" evidence="8">
    <location>
        <begin position="328"/>
        <end position="337"/>
    </location>
</feature>
<evidence type="ECO:0000256" key="6">
    <source>
        <dbReference type="ARBA" id="ARBA00023242"/>
    </source>
</evidence>